<feature type="compositionally biased region" description="Low complexity" evidence="2">
    <location>
        <begin position="628"/>
        <end position="638"/>
    </location>
</feature>
<dbReference type="GO" id="GO:0016460">
    <property type="term" value="C:myosin II complex"/>
    <property type="evidence" value="ECO:0007669"/>
    <property type="project" value="TreeGrafter"/>
</dbReference>
<dbReference type="PANTHER" id="PTHR45615">
    <property type="entry name" value="MYOSIN HEAVY CHAIN, NON-MUSCLE"/>
    <property type="match status" value="1"/>
</dbReference>
<dbReference type="Proteomes" id="UP000704712">
    <property type="component" value="Unassembled WGS sequence"/>
</dbReference>
<feature type="compositionally biased region" description="Gly residues" evidence="2">
    <location>
        <begin position="583"/>
        <end position="627"/>
    </location>
</feature>
<evidence type="ECO:0000256" key="2">
    <source>
        <dbReference type="SAM" id="MobiDB-lite"/>
    </source>
</evidence>
<feature type="compositionally biased region" description="Low complexity" evidence="2">
    <location>
        <begin position="16"/>
        <end position="29"/>
    </location>
</feature>
<feature type="compositionally biased region" description="Low complexity" evidence="2">
    <location>
        <begin position="379"/>
        <end position="416"/>
    </location>
</feature>
<sequence>MSPAKRTGKSSGKVLSTTPPASPSSMSPTDLRVLAQALSDQVQTVTAELQTAQDAQDQAASLHTTQLQTLRAQIHDQAMEIQGWEHRAASRSQDLRLPLADQAVEIRDLTGRLDRASRQRDMALAGSEIHQLQSRIHDLERDLEDSQTARAAADVSLDRLRDELRLTQEEMVTNDYVGSAHDGSALGSAPLAQLSEELQDTKESLERASAGRDYALEEFVRMTRLRDEIQTKLADSELQRDKATTEWADAERALTELESKLRRMSDKLKKADATTAKLQDQLSAAQTQQQQLILERDRGLSERDLARRRLALVTAAVSDPLPPLSGPSQAASVSAPLPSDLHPRPRLPFLPRSQVPDPSLDPPLDPSLPRRPRLDPLLRPKTGSTVSKSGSTSKTGSTAAASKSGSGPKTGSTASKAGSVAPSKTGSAVSKSGSTAKTGSTAVSKSGSASKTGSTAGLSVTTPIVPQSASTNPPPARTGPGKGKAKRVIPPGCGLGSSEDDEDEESDCDEDADDDDDDDESPEDSEEARAAEDALEEDTRRALSQSRSEARRRSLSTPPPQVAGTAGSGGDTAGSAIQVDSDGGSGSDGGRGSPRGGGLLGSGGGGSPGGGSSGSGGGGSPHGGGSPGSPHGSGSPGSPHGGGSPGSVLIPAPPNSSLPGMLPVAPFGPDAAFIPGRRAPVAFAARDIEPWSAKKLN</sequence>
<evidence type="ECO:0000256" key="1">
    <source>
        <dbReference type="SAM" id="Coils"/>
    </source>
</evidence>
<feature type="region of interest" description="Disordered" evidence="2">
    <location>
        <begin position="1"/>
        <end position="29"/>
    </location>
</feature>
<feature type="compositionally biased region" description="Polar residues" evidence="2">
    <location>
        <begin position="458"/>
        <end position="471"/>
    </location>
</feature>
<dbReference type="EMBL" id="JAACNO010000879">
    <property type="protein sequence ID" value="KAF4144308.1"/>
    <property type="molecule type" value="Genomic_DNA"/>
</dbReference>
<dbReference type="GO" id="GO:0032982">
    <property type="term" value="C:myosin filament"/>
    <property type="evidence" value="ECO:0007669"/>
    <property type="project" value="TreeGrafter"/>
</dbReference>
<dbReference type="GO" id="GO:0000146">
    <property type="term" value="F:microfilament motor activity"/>
    <property type="evidence" value="ECO:0007669"/>
    <property type="project" value="TreeGrafter"/>
</dbReference>
<gene>
    <name evidence="3" type="ORF">GN958_ATG06501</name>
</gene>
<feature type="region of interest" description="Disordered" evidence="2">
    <location>
        <begin position="318"/>
        <end position="661"/>
    </location>
</feature>
<name>A0A8S9V1N1_PHYIN</name>
<feature type="compositionally biased region" description="Low complexity" evidence="2">
    <location>
        <begin position="429"/>
        <end position="457"/>
    </location>
</feature>
<evidence type="ECO:0000313" key="3">
    <source>
        <dbReference type="EMBL" id="KAF4144308.1"/>
    </source>
</evidence>
<organism evidence="3 4">
    <name type="scientific">Phytophthora infestans</name>
    <name type="common">Potato late blight agent</name>
    <name type="synonym">Botrytis infestans</name>
    <dbReference type="NCBI Taxonomy" id="4787"/>
    <lineage>
        <taxon>Eukaryota</taxon>
        <taxon>Sar</taxon>
        <taxon>Stramenopiles</taxon>
        <taxon>Oomycota</taxon>
        <taxon>Peronosporomycetes</taxon>
        <taxon>Peronosporales</taxon>
        <taxon>Peronosporaceae</taxon>
        <taxon>Phytophthora</taxon>
    </lineage>
</organism>
<dbReference type="PANTHER" id="PTHR45615:SF40">
    <property type="entry name" value="MYOSIN HEAVY CHAIN, NON-MUSCLE"/>
    <property type="match status" value="1"/>
</dbReference>
<accession>A0A8S9V1N1</accession>
<feature type="coiled-coil region" evidence="1">
    <location>
        <begin position="99"/>
        <end position="288"/>
    </location>
</feature>
<feature type="compositionally biased region" description="Low complexity" evidence="2">
    <location>
        <begin position="347"/>
        <end position="358"/>
    </location>
</feature>
<dbReference type="AlphaFoldDB" id="A0A8S9V1N1"/>
<keyword evidence="1" id="KW-0175">Coiled coil</keyword>
<proteinExistence type="predicted"/>
<dbReference type="GO" id="GO:0051015">
    <property type="term" value="F:actin filament binding"/>
    <property type="evidence" value="ECO:0007669"/>
    <property type="project" value="TreeGrafter"/>
</dbReference>
<feature type="compositionally biased region" description="Acidic residues" evidence="2">
    <location>
        <begin position="498"/>
        <end position="526"/>
    </location>
</feature>
<dbReference type="GO" id="GO:0005737">
    <property type="term" value="C:cytoplasm"/>
    <property type="evidence" value="ECO:0007669"/>
    <property type="project" value="TreeGrafter"/>
</dbReference>
<reference evidence="3" key="1">
    <citation type="submission" date="2020-03" db="EMBL/GenBank/DDBJ databases">
        <title>Hybrid Assembly of Korean Phytophthora infestans isolates.</title>
        <authorList>
            <person name="Prokchorchik M."/>
            <person name="Lee Y."/>
            <person name="Seo J."/>
            <person name="Cho J.-H."/>
            <person name="Park Y.-E."/>
            <person name="Jang D.-C."/>
            <person name="Im J.-S."/>
            <person name="Choi J.-G."/>
            <person name="Park H.-J."/>
            <person name="Lee G.-B."/>
            <person name="Lee Y.-G."/>
            <person name="Hong S.-Y."/>
            <person name="Cho K."/>
            <person name="Sohn K.H."/>
        </authorList>
    </citation>
    <scope>NUCLEOTIDE SEQUENCE</scope>
    <source>
        <strain evidence="3">KR_2_A2</strain>
    </source>
</reference>
<evidence type="ECO:0000313" key="4">
    <source>
        <dbReference type="Proteomes" id="UP000704712"/>
    </source>
</evidence>
<comment type="caution">
    <text evidence="3">The sequence shown here is derived from an EMBL/GenBank/DDBJ whole genome shotgun (WGS) entry which is preliminary data.</text>
</comment>
<protein>
    <submittedName>
        <fullName evidence="3">Uncharacterized protein</fullName>
    </submittedName>
</protein>
<feature type="compositionally biased region" description="Basic and acidic residues" evidence="2">
    <location>
        <begin position="527"/>
        <end position="541"/>
    </location>
</feature>